<evidence type="ECO:0000313" key="9">
    <source>
        <dbReference type="Proteomes" id="UP001206572"/>
    </source>
</evidence>
<dbReference type="PANTHER" id="PTHR30349:SF41">
    <property type="entry name" value="INTEGRASE_RECOMBINASE PROTEIN MJ0367-RELATED"/>
    <property type="match status" value="1"/>
</dbReference>
<dbReference type="InterPro" id="IPR002104">
    <property type="entry name" value="Integrase_catalytic"/>
</dbReference>
<comment type="similarity">
    <text evidence="1">Belongs to the 'phage' integrase family.</text>
</comment>
<dbReference type="EMBL" id="JANUHA010000010">
    <property type="protein sequence ID" value="MCS0597631.1"/>
    <property type="molecule type" value="Genomic_DNA"/>
</dbReference>
<dbReference type="SUPFAM" id="SSF56349">
    <property type="entry name" value="DNA breaking-rejoining enzymes"/>
    <property type="match status" value="1"/>
</dbReference>
<dbReference type="Pfam" id="PF00589">
    <property type="entry name" value="Phage_integrase"/>
    <property type="match status" value="1"/>
</dbReference>
<dbReference type="InterPro" id="IPR013762">
    <property type="entry name" value="Integrase-like_cat_sf"/>
</dbReference>
<organism evidence="8 9">
    <name type="scientific">Massilia agri</name>
    <dbReference type="NCBI Taxonomy" id="1886785"/>
    <lineage>
        <taxon>Bacteria</taxon>
        <taxon>Pseudomonadati</taxon>
        <taxon>Pseudomonadota</taxon>
        <taxon>Betaproteobacteria</taxon>
        <taxon>Burkholderiales</taxon>
        <taxon>Oxalobacteraceae</taxon>
        <taxon>Telluria group</taxon>
        <taxon>Massilia</taxon>
    </lineage>
</organism>
<dbReference type="Gene3D" id="1.10.443.10">
    <property type="entry name" value="Intergrase catalytic core"/>
    <property type="match status" value="1"/>
</dbReference>
<dbReference type="Proteomes" id="UP001206572">
    <property type="component" value="Unassembled WGS sequence"/>
</dbReference>
<dbReference type="InterPro" id="IPR025269">
    <property type="entry name" value="SAM-like_dom"/>
</dbReference>
<evidence type="ECO:0000256" key="4">
    <source>
        <dbReference type="ARBA" id="ARBA00023172"/>
    </source>
</evidence>
<dbReference type="Pfam" id="PF13102">
    <property type="entry name" value="Phage_int_SAM_5"/>
    <property type="match status" value="1"/>
</dbReference>
<keyword evidence="4" id="KW-0233">DNA recombination</keyword>
<dbReference type="Gene3D" id="1.10.150.130">
    <property type="match status" value="1"/>
</dbReference>
<evidence type="ECO:0000256" key="3">
    <source>
        <dbReference type="ARBA" id="ARBA00023125"/>
    </source>
</evidence>
<dbReference type="PROSITE" id="PS51900">
    <property type="entry name" value="CB"/>
    <property type="match status" value="1"/>
</dbReference>
<dbReference type="RefSeq" id="WP_258828655.1">
    <property type="nucleotide sequence ID" value="NZ_JANUHA010000010.1"/>
</dbReference>
<feature type="domain" description="Core-binding (CB)" evidence="7">
    <location>
        <begin position="117"/>
        <end position="197"/>
    </location>
</feature>
<gene>
    <name evidence="8" type="ORF">NX780_14875</name>
</gene>
<dbReference type="PANTHER" id="PTHR30349">
    <property type="entry name" value="PHAGE INTEGRASE-RELATED"/>
    <property type="match status" value="1"/>
</dbReference>
<evidence type="ECO:0000256" key="2">
    <source>
        <dbReference type="ARBA" id="ARBA00022908"/>
    </source>
</evidence>
<evidence type="ECO:0000259" key="6">
    <source>
        <dbReference type="PROSITE" id="PS51898"/>
    </source>
</evidence>
<dbReference type="InterPro" id="IPR011010">
    <property type="entry name" value="DNA_brk_join_enz"/>
</dbReference>
<proteinExistence type="inferred from homology"/>
<dbReference type="InterPro" id="IPR044068">
    <property type="entry name" value="CB"/>
</dbReference>
<sequence>MLNLPVYLRGKSFYLHTRVAGRQFKRSLQTSDKIIAIIRAVRIMELILSKTVKPEDFDLSMHKNYEIDLSRGILRADGPEDHQMLLDALNSIKTIRQGVSEFESQQESIRPKRNSGLTLLEVLDKFFLLKSHLSQATHQSYTKTTTEFSNFLRNPCVSNISVFDVTKYQEFLANKKNTTRTIDNKISVLRTVFNFAIKQGYMKTENPAKERTLQSGKNKTQSGYGIFEVAEIKQIYQSEFMEKSRTDDPDYYWVLVLALLTGCRISEITSLTKEQIKISETGVNYIKIIDSKTHAGERSIPISSNLIVSGFADFIADKEDKIFKYNLRLGKGSGNAVGKKFKRHLEEVKVKGNKLVFHSLRKFVNDFLLENQVAYEARCQFMGHEIDDINIKIYTKKITIENLEAILHRSIFKLEMLAGIMPTKF</sequence>
<keyword evidence="2" id="KW-0229">DNA integration</keyword>
<name>A0ABT2ANB0_9BURK</name>
<dbReference type="PROSITE" id="PS51898">
    <property type="entry name" value="TYR_RECOMBINASE"/>
    <property type="match status" value="1"/>
</dbReference>
<reference evidence="8 9" key="1">
    <citation type="submission" date="2022-08" db="EMBL/GenBank/DDBJ databases">
        <title>Reclassification of Massilia species as members of the genera Telluria, Duganella, Pseudoduganella, Mokoshia gen. nov. and Zemynaea gen. nov. using orthogonal and non-orthogonal genome-based approaches.</title>
        <authorList>
            <person name="Bowman J.P."/>
        </authorList>
    </citation>
    <scope>NUCLEOTIDE SEQUENCE [LARGE SCALE GENOMIC DNA]</scope>
    <source>
        <strain evidence="8 9">JCM 31661</strain>
    </source>
</reference>
<evidence type="ECO:0000256" key="1">
    <source>
        <dbReference type="ARBA" id="ARBA00008857"/>
    </source>
</evidence>
<feature type="domain" description="Tyr recombinase" evidence="6">
    <location>
        <begin position="222"/>
        <end position="408"/>
    </location>
</feature>
<evidence type="ECO:0000313" key="8">
    <source>
        <dbReference type="EMBL" id="MCS0597631.1"/>
    </source>
</evidence>
<dbReference type="InterPro" id="IPR010998">
    <property type="entry name" value="Integrase_recombinase_N"/>
</dbReference>
<keyword evidence="3 5" id="KW-0238">DNA-binding</keyword>
<evidence type="ECO:0000259" key="7">
    <source>
        <dbReference type="PROSITE" id="PS51900"/>
    </source>
</evidence>
<accession>A0ABT2ANB0</accession>
<comment type="caution">
    <text evidence="8">The sequence shown here is derived from an EMBL/GenBank/DDBJ whole genome shotgun (WGS) entry which is preliminary data.</text>
</comment>
<protein>
    <submittedName>
        <fullName evidence="8">Site-specific integrase</fullName>
    </submittedName>
</protein>
<dbReference type="InterPro" id="IPR050090">
    <property type="entry name" value="Tyrosine_recombinase_XerCD"/>
</dbReference>
<evidence type="ECO:0000256" key="5">
    <source>
        <dbReference type="PROSITE-ProRule" id="PRU01248"/>
    </source>
</evidence>
<keyword evidence="9" id="KW-1185">Reference proteome</keyword>